<gene>
    <name evidence="1" type="ORF">LY56_02212</name>
</gene>
<feature type="non-terminal residue" evidence="1">
    <location>
        <position position="255"/>
    </location>
</feature>
<dbReference type="EMBL" id="QKZQ01000009">
    <property type="protein sequence ID" value="PZX42221.1"/>
    <property type="molecule type" value="Genomic_DNA"/>
</dbReference>
<name>A0A2W7Q1P7_9RHOB</name>
<sequence length="255" mass="27959">MITTGIYLPKNALMRLESIVAEIHHATAPMTLAELRQKKPEGLSAKLSYRFQVEFTKSGKVSNFRAVAIDCSVEKFRDTGFEADIWALGQVKHGITSLAGELGEYLIWRVVEARRRTGERELVSLSDEQLEDVADEMEDLKSRLSYCPNNCGTSILGRVVSRDNFTKASPPAELLAARVSSISGSGRAGSFQENHGKGRSARRHPAIVAMNAPGKVAVTPLYAAELYCLAVSSAHQRHRNLPHRNMLPSVVSTVA</sequence>
<accession>A0A2W7Q1P7</accession>
<proteinExistence type="predicted"/>
<dbReference type="AlphaFoldDB" id="A0A2W7Q1P7"/>
<reference evidence="1 2" key="1">
    <citation type="submission" date="2018-06" db="EMBL/GenBank/DDBJ databases">
        <title>Genomic Encyclopedia of Archaeal and Bacterial Type Strains, Phase II (KMG-II): from individual species to whole genera.</title>
        <authorList>
            <person name="Goeker M."/>
        </authorList>
    </citation>
    <scope>NUCLEOTIDE SEQUENCE [LARGE SCALE GENOMIC DNA]</scope>
    <source>
        <strain evidence="1 2">DSM 13087</strain>
    </source>
</reference>
<protein>
    <submittedName>
        <fullName evidence="1">Uncharacterized protein</fullName>
    </submittedName>
</protein>
<evidence type="ECO:0000313" key="1">
    <source>
        <dbReference type="EMBL" id="PZX42221.1"/>
    </source>
</evidence>
<organism evidence="1 2">
    <name type="scientific">Roseinatronobacter thiooxidans</name>
    <dbReference type="NCBI Taxonomy" id="121821"/>
    <lineage>
        <taxon>Bacteria</taxon>
        <taxon>Pseudomonadati</taxon>
        <taxon>Pseudomonadota</taxon>
        <taxon>Alphaproteobacteria</taxon>
        <taxon>Rhodobacterales</taxon>
        <taxon>Paracoccaceae</taxon>
        <taxon>Roseinatronobacter</taxon>
    </lineage>
</organism>
<evidence type="ECO:0000313" key="2">
    <source>
        <dbReference type="Proteomes" id="UP000249364"/>
    </source>
</evidence>
<dbReference type="Proteomes" id="UP000249364">
    <property type="component" value="Unassembled WGS sequence"/>
</dbReference>
<dbReference type="OrthoDB" id="9987932at2"/>
<keyword evidence="2" id="KW-1185">Reference proteome</keyword>
<dbReference type="RefSeq" id="WP_146257657.1">
    <property type="nucleotide sequence ID" value="NZ_QKZQ01000009.1"/>
</dbReference>
<comment type="caution">
    <text evidence="1">The sequence shown here is derived from an EMBL/GenBank/DDBJ whole genome shotgun (WGS) entry which is preliminary data.</text>
</comment>